<evidence type="ECO:0000256" key="2">
    <source>
        <dbReference type="SAM" id="Phobius"/>
    </source>
</evidence>
<proteinExistence type="predicted"/>
<feature type="compositionally biased region" description="Low complexity" evidence="1">
    <location>
        <begin position="74"/>
        <end position="84"/>
    </location>
</feature>
<keyword evidence="2" id="KW-0812">Transmembrane</keyword>
<keyword evidence="2" id="KW-1133">Transmembrane helix</keyword>
<feature type="region of interest" description="Disordered" evidence="1">
    <location>
        <begin position="61"/>
        <end position="168"/>
    </location>
</feature>
<name>A0A9W6I0L1_9ACTN</name>
<feature type="transmembrane region" description="Helical" evidence="2">
    <location>
        <begin position="5"/>
        <end position="24"/>
    </location>
</feature>
<protein>
    <submittedName>
        <fullName evidence="3">Uncharacterized protein</fullName>
    </submittedName>
</protein>
<dbReference type="RefSeq" id="WP_271217955.1">
    <property type="nucleotide sequence ID" value="NZ_BAAAVD010000045.1"/>
</dbReference>
<gene>
    <name evidence="3" type="ORF">GCM10017600_29040</name>
</gene>
<organism evidence="3 4">
    <name type="scientific">Streptosporangium carneum</name>
    <dbReference type="NCBI Taxonomy" id="47481"/>
    <lineage>
        <taxon>Bacteria</taxon>
        <taxon>Bacillati</taxon>
        <taxon>Actinomycetota</taxon>
        <taxon>Actinomycetes</taxon>
        <taxon>Streptosporangiales</taxon>
        <taxon>Streptosporangiaceae</taxon>
        <taxon>Streptosporangium</taxon>
    </lineage>
</organism>
<comment type="caution">
    <text evidence="3">The sequence shown here is derived from an EMBL/GenBank/DDBJ whole genome shotgun (WGS) entry which is preliminary data.</text>
</comment>
<dbReference type="EMBL" id="BSEV01000005">
    <property type="protein sequence ID" value="GLK09498.1"/>
    <property type="molecule type" value="Genomic_DNA"/>
</dbReference>
<sequence>MSGRVLKWVGGVLFAGTAIGMGAYFYRVGLEDADRWGSVIAAFIALAGLAMALFGTRTAPRDTRAGSDADHSASHPAPASTPADTGKDTGKGTGKGAVESPMEGAAGDAAAPGDAAAEETAPGGVRNEITGGTFHGPVIQGRTISHVAFGPPTPSSAPSEEEKEGGSR</sequence>
<keyword evidence="4" id="KW-1185">Reference proteome</keyword>
<keyword evidence="2" id="KW-0472">Membrane</keyword>
<feature type="compositionally biased region" description="Basic and acidic residues" evidence="1">
    <location>
        <begin position="61"/>
        <end position="73"/>
    </location>
</feature>
<evidence type="ECO:0000313" key="3">
    <source>
        <dbReference type="EMBL" id="GLK09498.1"/>
    </source>
</evidence>
<dbReference type="Proteomes" id="UP001143474">
    <property type="component" value="Unassembled WGS sequence"/>
</dbReference>
<reference evidence="3" key="1">
    <citation type="journal article" date="2014" name="Int. J. Syst. Evol. Microbiol.">
        <title>Complete genome sequence of Corynebacterium casei LMG S-19264T (=DSM 44701T), isolated from a smear-ripened cheese.</title>
        <authorList>
            <consortium name="US DOE Joint Genome Institute (JGI-PGF)"/>
            <person name="Walter F."/>
            <person name="Albersmeier A."/>
            <person name="Kalinowski J."/>
            <person name="Ruckert C."/>
        </authorList>
    </citation>
    <scope>NUCLEOTIDE SEQUENCE</scope>
    <source>
        <strain evidence="3">VKM Ac-2007</strain>
    </source>
</reference>
<feature type="transmembrane region" description="Helical" evidence="2">
    <location>
        <begin position="36"/>
        <end position="54"/>
    </location>
</feature>
<evidence type="ECO:0000256" key="1">
    <source>
        <dbReference type="SAM" id="MobiDB-lite"/>
    </source>
</evidence>
<feature type="compositionally biased region" description="Low complexity" evidence="1">
    <location>
        <begin position="104"/>
        <end position="124"/>
    </location>
</feature>
<accession>A0A9W6I0L1</accession>
<feature type="compositionally biased region" description="Acidic residues" evidence="1">
    <location>
        <begin position="159"/>
        <end position="168"/>
    </location>
</feature>
<evidence type="ECO:0000313" key="4">
    <source>
        <dbReference type="Proteomes" id="UP001143474"/>
    </source>
</evidence>
<reference evidence="3" key="2">
    <citation type="submission" date="2023-01" db="EMBL/GenBank/DDBJ databases">
        <authorList>
            <person name="Sun Q."/>
            <person name="Evtushenko L."/>
        </authorList>
    </citation>
    <scope>NUCLEOTIDE SEQUENCE</scope>
    <source>
        <strain evidence="3">VKM Ac-2007</strain>
    </source>
</reference>
<dbReference type="AlphaFoldDB" id="A0A9W6I0L1"/>